<evidence type="ECO:0008006" key="3">
    <source>
        <dbReference type="Google" id="ProtNLM"/>
    </source>
</evidence>
<organism evidence="1 2">
    <name type="scientific">Pseudomonas fluorescens</name>
    <dbReference type="NCBI Taxonomy" id="294"/>
    <lineage>
        <taxon>Bacteria</taxon>
        <taxon>Pseudomonadati</taxon>
        <taxon>Pseudomonadota</taxon>
        <taxon>Gammaproteobacteria</taxon>
        <taxon>Pseudomonadales</taxon>
        <taxon>Pseudomonadaceae</taxon>
        <taxon>Pseudomonas</taxon>
    </lineage>
</organism>
<dbReference type="OrthoDB" id="8765545at2"/>
<dbReference type="EMBL" id="CABVHQ010000032">
    <property type="protein sequence ID" value="VVO10137.1"/>
    <property type="molecule type" value="Genomic_DNA"/>
</dbReference>
<dbReference type="Pfam" id="PF13589">
    <property type="entry name" value="HATPase_c_3"/>
    <property type="match status" value="1"/>
</dbReference>
<protein>
    <recommendedName>
        <fullName evidence="3">DNA mismatch repair protein</fullName>
    </recommendedName>
</protein>
<evidence type="ECO:0000313" key="1">
    <source>
        <dbReference type="EMBL" id="VVO10137.1"/>
    </source>
</evidence>
<dbReference type="InterPro" id="IPR036890">
    <property type="entry name" value="HATPase_C_sf"/>
</dbReference>
<gene>
    <name evidence="1" type="ORF">PS691_03333</name>
</gene>
<dbReference type="Proteomes" id="UP000337909">
    <property type="component" value="Unassembled WGS sequence"/>
</dbReference>
<dbReference type="AlphaFoldDB" id="A0A5E7CYM3"/>
<accession>A0A5E7CYM3</accession>
<dbReference type="SUPFAM" id="SSF55874">
    <property type="entry name" value="ATPase domain of HSP90 chaperone/DNA topoisomerase II/histidine kinase"/>
    <property type="match status" value="1"/>
</dbReference>
<sequence length="660" mass="75562">MTSMDFSGSADITDAGIKKHFKNYDPSKALFELIWNGYDAEATTLDVSVRYTELGGVESVTVLDNGNGIDFKNSENNFKKFNDSAKRGIADQHGSHGRGRLAFCKMCNDAVWYTRFKQEDAVIEINGVDIKNFKGTIISANEQNVLLVEQQKGTCVELKNFKSNLPTEQSLSDQLSDAFGWFLALDKNKQLKLNNQAIEIPEHEIYTQNFQIANEIFDVSVVRWERQPSSEKSHIYLLNSSGKVVHKELSSLNNKTDFFTSVSISSIWADTFSNSGDDIFNGPVSSPDSKTWKELNKILSEFTQRIYEEFLRKLADKKIESYIESGEFPEYNGIDSEYAKWKLNHIKGIVKTIFISDPSFIISLKKKQRKVLIRLLDKLSVSSENNSLIDILESVLDLDQPSIEKLAAQLKYTKLENIISSIEALQKREIAAHRLRELMVNHYKDVSETPDLQQIIESNTWLFGSQYETLGAEEDTFTTITKRLRAQIKDRDLEEGLDLEDGATVSGANRQTDIFLARKILEQDSSGNKFYRCIVVEIKKPSISLNWKHLQQLDDYARILKSYPEFKSDSIRLELILIGRKISENDTEIADRIESHRSKNEAGLVMDDGKTKRYVKNWFSILDNFHISNDFMLKQLTTNRNNLESFTKQQLVEKLQEETI</sequence>
<evidence type="ECO:0000313" key="2">
    <source>
        <dbReference type="Proteomes" id="UP000337909"/>
    </source>
</evidence>
<name>A0A5E7CYM3_PSEFL</name>
<dbReference type="Gene3D" id="3.30.565.10">
    <property type="entry name" value="Histidine kinase-like ATPase, C-terminal domain"/>
    <property type="match status" value="1"/>
</dbReference>
<dbReference type="RefSeq" id="WP_150643250.1">
    <property type="nucleotide sequence ID" value="NZ_CABVHQ010000032.1"/>
</dbReference>
<reference evidence="1 2" key="1">
    <citation type="submission" date="2019-09" db="EMBL/GenBank/DDBJ databases">
        <authorList>
            <person name="Chandra G."/>
            <person name="Truman W A."/>
        </authorList>
    </citation>
    <scope>NUCLEOTIDE SEQUENCE [LARGE SCALE GENOMIC DNA]</scope>
    <source>
        <strain evidence="1">PS691</strain>
    </source>
</reference>
<proteinExistence type="predicted"/>